<gene>
    <name evidence="2" type="ORF">FCALED_LOCUS12595</name>
</gene>
<dbReference type="PANTHER" id="PTHR33266:SF1">
    <property type="entry name" value="F-BOX DOMAIN-CONTAINING PROTEIN"/>
    <property type="match status" value="1"/>
</dbReference>
<evidence type="ECO:0000256" key="1">
    <source>
        <dbReference type="SAM" id="MobiDB-lite"/>
    </source>
</evidence>
<reference evidence="2" key="1">
    <citation type="submission" date="2021-06" db="EMBL/GenBank/DDBJ databases">
        <authorList>
            <person name="Kallberg Y."/>
            <person name="Tangrot J."/>
            <person name="Rosling A."/>
        </authorList>
    </citation>
    <scope>NUCLEOTIDE SEQUENCE</scope>
    <source>
        <strain evidence="2">UK204</strain>
    </source>
</reference>
<dbReference type="Proteomes" id="UP000789570">
    <property type="component" value="Unassembled WGS sequence"/>
</dbReference>
<dbReference type="AlphaFoldDB" id="A0A9N9HG05"/>
<feature type="region of interest" description="Disordered" evidence="1">
    <location>
        <begin position="657"/>
        <end position="677"/>
    </location>
</feature>
<name>A0A9N9HG05_9GLOM</name>
<dbReference type="SUPFAM" id="SSF52540">
    <property type="entry name" value="P-loop containing nucleoside triphosphate hydrolases"/>
    <property type="match status" value="1"/>
</dbReference>
<sequence length="821" mass="93347">MQQLDMDVDYSLGFGRFCVKYGQDFQTTTEKELEDAYEAYKAFFYQYHYENPAATTDCYEEYLQTLGKQGASHLRSEVEKQGFNRNYAVLKNAFKNTLIKPREDYVDVFFRHLEQCASIWTPQQFYAPYTSLIQASGTGKSRLLRELAFEKDVFVVYICLRDSESRGYPKRSIIADVLTGQAFPEAHYLTFLSALFGVCSEFFDQQLRKNAENICGRVFDIFISDKDDEMFELQNTFWNNVSEQMKLQETSNKPVSVVVGELENRYKDLMITLKNLSNPSSFKMLLALDEAGVLIDRKNNKCNFYHLRRALQAIPHGGDACFMALFTDTLSRVSNFSPAKRHDPSARVGDGERLYKPFYLLDVFDCRMQRPANITVSSSIAQIRNMGRPLWADVDEGAIIQYAMEKILCDRKKARNIYEAEHKAVIEKVTEALAILGPRLYLEISNLSQQASELVSSHMRILRHVDETRESLATTSPSEPVLAEAASHIMNCSGILVQVLDYLVSSIRNHVVVNAGDQGELVGRILCLLAIDKAIQSKSKQSESKLWNMYSQPITVQEFFDALVGSESCKKLSPIFAKKANGVMLRNSKVRFNHFAYVEFTPTRLDLINFFFRGAAVFCKRNQKGVDIIIPVAMVRDDETPITEKNVTFIGIQVRNREADGPTGDEDQQEGNTQSFKRQKMDNIFKQTACYIGIDDCKPFPLPYLGIYMSLGVASEGIEYNSTLDIGVTTQTDAKDRMGHLSIYGLSKNVYACFNGADGDVIESLLHKLLISYVDPVEKENGILWGGHKASNEWVQQCKEIVKNMEPLRYNQGKKEKRKRA</sequence>
<evidence type="ECO:0000313" key="2">
    <source>
        <dbReference type="EMBL" id="CAG8682930.1"/>
    </source>
</evidence>
<dbReference type="EMBL" id="CAJVPQ010006293">
    <property type="protein sequence ID" value="CAG8682930.1"/>
    <property type="molecule type" value="Genomic_DNA"/>
</dbReference>
<organism evidence="2 3">
    <name type="scientific">Funneliformis caledonium</name>
    <dbReference type="NCBI Taxonomy" id="1117310"/>
    <lineage>
        <taxon>Eukaryota</taxon>
        <taxon>Fungi</taxon>
        <taxon>Fungi incertae sedis</taxon>
        <taxon>Mucoromycota</taxon>
        <taxon>Glomeromycotina</taxon>
        <taxon>Glomeromycetes</taxon>
        <taxon>Glomerales</taxon>
        <taxon>Glomeraceae</taxon>
        <taxon>Funneliformis</taxon>
    </lineage>
</organism>
<keyword evidence="3" id="KW-1185">Reference proteome</keyword>
<dbReference type="PANTHER" id="PTHR33266">
    <property type="entry name" value="CHROMOSOME 15, WHOLE GENOME SHOTGUN SEQUENCE"/>
    <property type="match status" value="1"/>
</dbReference>
<comment type="caution">
    <text evidence="2">The sequence shown here is derived from an EMBL/GenBank/DDBJ whole genome shotgun (WGS) entry which is preliminary data.</text>
</comment>
<accession>A0A9N9HG05</accession>
<evidence type="ECO:0000313" key="3">
    <source>
        <dbReference type="Proteomes" id="UP000789570"/>
    </source>
</evidence>
<protein>
    <submittedName>
        <fullName evidence="2">17213_t:CDS:1</fullName>
    </submittedName>
</protein>
<dbReference type="OrthoDB" id="2347082at2759"/>
<proteinExistence type="predicted"/>
<dbReference type="InterPro" id="IPR027417">
    <property type="entry name" value="P-loop_NTPase"/>
</dbReference>